<evidence type="ECO:0000313" key="2">
    <source>
        <dbReference type="Proteomes" id="UP000030759"/>
    </source>
</evidence>
<dbReference type="AlphaFoldDB" id="A0A061IE03"/>
<proteinExistence type="predicted"/>
<accession>A0A061IE03</accession>
<reference evidence="2" key="1">
    <citation type="journal article" date="2013" name="Nat. Biotechnol.">
        <title>Chinese hamster genome sequenced from sorted chromosomes.</title>
        <authorList>
            <person name="Brinkrolf K."/>
            <person name="Rupp O."/>
            <person name="Laux H."/>
            <person name="Kollin F."/>
            <person name="Ernst W."/>
            <person name="Linke B."/>
            <person name="Kofler R."/>
            <person name="Romand S."/>
            <person name="Hesse F."/>
            <person name="Budach W.E."/>
            <person name="Galosy S."/>
            <person name="Muller D."/>
            <person name="Noll T."/>
            <person name="Wienberg J."/>
            <person name="Jostock T."/>
            <person name="Leonard M."/>
            <person name="Grillari J."/>
            <person name="Tauch A."/>
            <person name="Goesmann A."/>
            <person name="Helk B."/>
            <person name="Mott J.E."/>
            <person name="Puhler A."/>
            <person name="Borth N."/>
        </authorList>
    </citation>
    <scope>NUCLEOTIDE SEQUENCE [LARGE SCALE GENOMIC DNA]</scope>
    <source>
        <strain evidence="2">17A/GY</strain>
    </source>
</reference>
<protein>
    <submittedName>
        <fullName evidence="1">Ribosome production factor 1-like protein</fullName>
    </submittedName>
</protein>
<organism evidence="1 2">
    <name type="scientific">Cricetulus griseus</name>
    <name type="common">Chinese hamster</name>
    <name type="synonym">Cricetulus barabensis griseus</name>
    <dbReference type="NCBI Taxonomy" id="10029"/>
    <lineage>
        <taxon>Eukaryota</taxon>
        <taxon>Metazoa</taxon>
        <taxon>Chordata</taxon>
        <taxon>Craniata</taxon>
        <taxon>Vertebrata</taxon>
        <taxon>Euteleostomi</taxon>
        <taxon>Mammalia</taxon>
        <taxon>Eutheria</taxon>
        <taxon>Euarchontoglires</taxon>
        <taxon>Glires</taxon>
        <taxon>Rodentia</taxon>
        <taxon>Myomorpha</taxon>
        <taxon>Muroidea</taxon>
        <taxon>Cricetidae</taxon>
        <taxon>Cricetinae</taxon>
        <taxon>Cricetulus</taxon>
    </lineage>
</organism>
<evidence type="ECO:0000313" key="1">
    <source>
        <dbReference type="EMBL" id="ERE83722.1"/>
    </source>
</evidence>
<name>A0A061IE03_CRIGR</name>
<dbReference type="Proteomes" id="UP000030759">
    <property type="component" value="Unassembled WGS sequence"/>
</dbReference>
<sequence length="194" mass="21860">MKRLYKEVENTPSGRATLLNQVKHIRDQIETKICSMSDTLDAKLSVNQDKVQQIYGQINMKNCSMSDTLDARMTGDQNRVEHIHSQIETRIHYVSDTFDAKIANNQNIIGDLAQIIHSMSDGSTVTGQKLESRIGYLEGNLHAIQMLSKEENIKGLEAQVDEEIRKLGKEKHLTEVNIGTKRPDAVTIMEPELG</sequence>
<dbReference type="EMBL" id="KE668579">
    <property type="protein sequence ID" value="ERE83722.1"/>
    <property type="molecule type" value="Genomic_DNA"/>
</dbReference>
<gene>
    <name evidence="1" type="ORF">H671_2g6513</name>
</gene>